<evidence type="ECO:0000256" key="6">
    <source>
        <dbReference type="ARBA" id="ARBA00035255"/>
    </source>
</evidence>
<keyword evidence="5 8" id="KW-0687">Ribonucleoprotein</keyword>
<dbReference type="Pfam" id="PF03719">
    <property type="entry name" value="Ribosomal_S5_C"/>
    <property type="match status" value="1"/>
</dbReference>
<protein>
    <recommendedName>
        <fullName evidence="6">Small ribosomal subunit protein uS5</fullName>
    </recommendedName>
    <alternativeName>
        <fullName evidence="7">30S ribosomal protein S5</fullName>
    </alternativeName>
</protein>
<keyword evidence="4 8" id="KW-0689">Ribosomal protein</keyword>
<keyword evidence="3" id="KW-0694">RNA-binding</keyword>
<dbReference type="GO" id="GO:0019843">
    <property type="term" value="F:rRNA binding"/>
    <property type="evidence" value="ECO:0007669"/>
    <property type="project" value="UniProtKB-KW"/>
</dbReference>
<evidence type="ECO:0000256" key="3">
    <source>
        <dbReference type="ARBA" id="ARBA00022884"/>
    </source>
</evidence>
<evidence type="ECO:0000256" key="10">
    <source>
        <dbReference type="SAM" id="MobiDB-lite"/>
    </source>
</evidence>
<dbReference type="GO" id="GO:0003735">
    <property type="term" value="F:structural constituent of ribosome"/>
    <property type="evidence" value="ECO:0007669"/>
    <property type="project" value="UniProtKB-UniRule"/>
</dbReference>
<dbReference type="PANTHER" id="PTHR48277">
    <property type="entry name" value="MITOCHONDRIAL RIBOSOMAL PROTEIN S5"/>
    <property type="match status" value="1"/>
</dbReference>
<name>A0A0G0JG69_9BACT</name>
<evidence type="ECO:0000256" key="7">
    <source>
        <dbReference type="ARBA" id="ARBA00035519"/>
    </source>
</evidence>
<dbReference type="SUPFAM" id="SSF54768">
    <property type="entry name" value="dsRNA-binding domain-like"/>
    <property type="match status" value="1"/>
</dbReference>
<dbReference type="EMBL" id="LBSX01000014">
    <property type="protein sequence ID" value="KKQ27126.1"/>
    <property type="molecule type" value="Genomic_DNA"/>
</dbReference>
<feature type="region of interest" description="Disordered" evidence="10">
    <location>
        <begin position="174"/>
        <end position="195"/>
    </location>
</feature>
<evidence type="ECO:0000259" key="11">
    <source>
        <dbReference type="PROSITE" id="PS50881"/>
    </source>
</evidence>
<dbReference type="Proteomes" id="UP000034849">
    <property type="component" value="Unassembled WGS sequence"/>
</dbReference>
<evidence type="ECO:0000256" key="8">
    <source>
        <dbReference type="PROSITE-ProRule" id="PRU00268"/>
    </source>
</evidence>
<reference evidence="12 13" key="1">
    <citation type="journal article" date="2015" name="Nature">
        <title>rRNA introns, odd ribosomes, and small enigmatic genomes across a large radiation of phyla.</title>
        <authorList>
            <person name="Brown C.T."/>
            <person name="Hug L.A."/>
            <person name="Thomas B.C."/>
            <person name="Sharon I."/>
            <person name="Castelle C.J."/>
            <person name="Singh A."/>
            <person name="Wilkins M.J."/>
            <person name="Williams K.H."/>
            <person name="Banfield J.F."/>
        </authorList>
    </citation>
    <scope>NUCLEOTIDE SEQUENCE [LARGE SCALE GENOMIC DNA]</scope>
</reference>
<dbReference type="InterPro" id="IPR000851">
    <property type="entry name" value="Ribosomal_uS5"/>
</dbReference>
<dbReference type="PROSITE" id="PS50881">
    <property type="entry name" value="S5_DSRBD"/>
    <property type="match status" value="1"/>
</dbReference>
<evidence type="ECO:0000313" key="12">
    <source>
        <dbReference type="EMBL" id="KKQ27126.1"/>
    </source>
</evidence>
<dbReference type="NCBIfam" id="TIGR01021">
    <property type="entry name" value="rpsE_bact"/>
    <property type="match status" value="1"/>
</dbReference>
<dbReference type="Pfam" id="PF00333">
    <property type="entry name" value="Ribosomal_S5"/>
    <property type="match status" value="1"/>
</dbReference>
<dbReference type="PANTHER" id="PTHR48277:SF1">
    <property type="entry name" value="MITOCHONDRIAL RIBOSOMAL PROTEIN S5"/>
    <property type="match status" value="1"/>
</dbReference>
<keyword evidence="2" id="KW-0699">rRNA-binding</keyword>
<evidence type="ECO:0000256" key="4">
    <source>
        <dbReference type="ARBA" id="ARBA00022980"/>
    </source>
</evidence>
<organism evidence="12 13">
    <name type="scientific">Candidatus Magasanikbacteria bacterium GW2011_GWC2_37_14</name>
    <dbReference type="NCBI Taxonomy" id="1619046"/>
    <lineage>
        <taxon>Bacteria</taxon>
        <taxon>Candidatus Magasanikiibacteriota</taxon>
    </lineage>
</organism>
<evidence type="ECO:0000256" key="5">
    <source>
        <dbReference type="ARBA" id="ARBA00023274"/>
    </source>
</evidence>
<comment type="caution">
    <text evidence="12">The sequence shown here is derived from an EMBL/GenBank/DDBJ whole genome shotgun (WGS) entry which is preliminary data.</text>
</comment>
<gene>
    <name evidence="12" type="ORF">US42_C0014G0023</name>
</gene>
<evidence type="ECO:0000256" key="9">
    <source>
        <dbReference type="RuleBase" id="RU003823"/>
    </source>
</evidence>
<sequence length="195" mass="21507">MSFKGRGNREKTQKEKPEFEQQIVDLARVTRVTKGGKQLSFRAVVLIGDRRGRVGYGVDKGKDVQLATTKAFNQAKKNLITIPLRFETIPHMVQAKFGAAKVLLKPAPQGSGIIAGSSIRSVLEMAGVPNVSAKMLGKSGNKMNNIKATFLALQSFKVKIVRKEKKEVATEKLVEKMPEDKNSKKTKVVKEVSKE</sequence>
<dbReference type="FunFam" id="3.30.230.10:FF:000002">
    <property type="entry name" value="30S ribosomal protein S5"/>
    <property type="match status" value="1"/>
</dbReference>
<dbReference type="Gene3D" id="3.30.230.10">
    <property type="match status" value="1"/>
</dbReference>
<dbReference type="SUPFAM" id="SSF54211">
    <property type="entry name" value="Ribosomal protein S5 domain 2-like"/>
    <property type="match status" value="1"/>
</dbReference>
<accession>A0A0G0JG69</accession>
<evidence type="ECO:0000313" key="13">
    <source>
        <dbReference type="Proteomes" id="UP000034849"/>
    </source>
</evidence>
<dbReference type="InterPro" id="IPR013810">
    <property type="entry name" value="Ribosomal_uS5_N"/>
</dbReference>
<dbReference type="GO" id="GO:0006412">
    <property type="term" value="P:translation"/>
    <property type="evidence" value="ECO:0007669"/>
    <property type="project" value="InterPro"/>
</dbReference>
<dbReference type="InterPro" id="IPR005712">
    <property type="entry name" value="Ribosomal_uS5_bac-type"/>
</dbReference>
<feature type="domain" description="S5 DRBM" evidence="11">
    <location>
        <begin position="19"/>
        <end position="82"/>
    </location>
</feature>
<dbReference type="GO" id="GO:0005737">
    <property type="term" value="C:cytoplasm"/>
    <property type="evidence" value="ECO:0007669"/>
    <property type="project" value="UniProtKB-ARBA"/>
</dbReference>
<dbReference type="GO" id="GO:0015935">
    <property type="term" value="C:small ribosomal subunit"/>
    <property type="evidence" value="ECO:0007669"/>
    <property type="project" value="InterPro"/>
</dbReference>
<dbReference type="InterPro" id="IPR014721">
    <property type="entry name" value="Ribsml_uS5_D2-typ_fold_subgr"/>
</dbReference>
<dbReference type="STRING" id="1619046.US42_C0014G0023"/>
<evidence type="ECO:0000256" key="2">
    <source>
        <dbReference type="ARBA" id="ARBA00022730"/>
    </source>
</evidence>
<evidence type="ECO:0000256" key="1">
    <source>
        <dbReference type="ARBA" id="ARBA00008945"/>
    </source>
</evidence>
<comment type="similarity">
    <text evidence="1 9">Belongs to the universal ribosomal protein uS5 family.</text>
</comment>
<dbReference type="InterPro" id="IPR020568">
    <property type="entry name" value="Ribosomal_Su5_D2-typ_SF"/>
</dbReference>
<dbReference type="Gene3D" id="3.30.160.20">
    <property type="match status" value="1"/>
</dbReference>
<dbReference type="AlphaFoldDB" id="A0A0G0JG69"/>
<dbReference type="InterPro" id="IPR005324">
    <property type="entry name" value="Ribosomal_uS5_C"/>
</dbReference>
<proteinExistence type="inferred from homology"/>